<dbReference type="InterPro" id="IPR029058">
    <property type="entry name" value="AB_hydrolase_fold"/>
</dbReference>
<dbReference type="InterPro" id="IPR051340">
    <property type="entry name" value="Haloalkane_dehalogenase"/>
</dbReference>
<proteinExistence type="predicted"/>
<accession>A0A5F2EWG9</accession>
<evidence type="ECO:0000313" key="2">
    <source>
        <dbReference type="Proteomes" id="UP000244384"/>
    </source>
</evidence>
<dbReference type="OrthoDB" id="3400345at2"/>
<dbReference type="GO" id="GO:0004301">
    <property type="term" value="F:epoxide hydrolase activity"/>
    <property type="evidence" value="ECO:0007669"/>
    <property type="project" value="TreeGrafter"/>
</dbReference>
<dbReference type="PANTHER" id="PTHR42977:SF1">
    <property type="entry name" value="BLR6576 PROTEIN"/>
    <property type="match status" value="1"/>
</dbReference>
<accession>A0A2S0WMD3</accession>
<name>A0A2S0WMD3_9ACTN</name>
<dbReference type="SUPFAM" id="SSF53474">
    <property type="entry name" value="alpha/beta-Hydrolases"/>
    <property type="match status" value="1"/>
</dbReference>
<reference evidence="2" key="1">
    <citation type="submission" date="2018-01" db="EMBL/GenBank/DDBJ databases">
        <authorList>
            <person name="Li J."/>
        </authorList>
    </citation>
    <scope>NUCLEOTIDE SEQUENCE [LARGE SCALE GENOMIC DNA]</scope>
    <source>
        <strain evidence="2">592</strain>
    </source>
</reference>
<keyword evidence="1" id="KW-0378">Hydrolase</keyword>
<dbReference type="Proteomes" id="UP000244384">
    <property type="component" value="Chromosome"/>
</dbReference>
<dbReference type="PANTHER" id="PTHR42977">
    <property type="entry name" value="HYDROLASE-RELATED"/>
    <property type="match status" value="1"/>
</dbReference>
<sequence length="295" mass="33052">MIPTHHRTTVVRGHTIFYREAGDRQAPTIVLLHGFPASSAMFRQLVPILAEHHHVIAPDHLGFGLSDAPGVDAFDYSFDHLADLTEELLDQLGIDRFAMYVQDYGAPIGWRLYTRSPERVTAIVTQNGNGYEEGFVDAFWAPLWRWAADGNEEDGRAVRSTLTEEMVRWQYTHGLADPSVVDPDTWLRDTARINRPGQPEVQLALYADYPRNRDLYPVLHETFREHPVPLLAVWGAHDEIFGPDGARAFAKDLPDARIELLDGGHFLLESHLDEVAAAMVGFLDRVAQAPLGADA</sequence>
<dbReference type="InterPro" id="IPR000639">
    <property type="entry name" value="Epox_hydrolase-like"/>
</dbReference>
<organism evidence="1 2">
    <name type="scientific">Aeromicrobium chenweiae</name>
    <dbReference type="NCBI Taxonomy" id="2079793"/>
    <lineage>
        <taxon>Bacteria</taxon>
        <taxon>Bacillati</taxon>
        <taxon>Actinomycetota</taxon>
        <taxon>Actinomycetes</taxon>
        <taxon>Propionibacteriales</taxon>
        <taxon>Nocardioidaceae</taxon>
        <taxon>Aeromicrobium</taxon>
    </lineage>
</organism>
<dbReference type="Gene3D" id="3.40.50.1820">
    <property type="entry name" value="alpha/beta hydrolase"/>
    <property type="match status" value="1"/>
</dbReference>
<dbReference type="InterPro" id="IPR000073">
    <property type="entry name" value="AB_hydrolase_1"/>
</dbReference>
<protein>
    <submittedName>
        <fullName evidence="1">Alpha/beta hydrolase</fullName>
    </submittedName>
</protein>
<dbReference type="AlphaFoldDB" id="A0A2S0WMD3"/>
<dbReference type="EMBL" id="CP026952">
    <property type="protein sequence ID" value="AWB92471.1"/>
    <property type="molecule type" value="Genomic_DNA"/>
</dbReference>
<dbReference type="Pfam" id="PF00561">
    <property type="entry name" value="Abhydrolase_1"/>
    <property type="match status" value="1"/>
</dbReference>
<dbReference type="PRINTS" id="PR00412">
    <property type="entry name" value="EPOXHYDRLASE"/>
</dbReference>
<dbReference type="RefSeq" id="WP_108578116.1">
    <property type="nucleotide sequence ID" value="NZ_CP026952.1"/>
</dbReference>
<evidence type="ECO:0000313" key="1">
    <source>
        <dbReference type="EMBL" id="AWB92471.1"/>
    </source>
</evidence>
<gene>
    <name evidence="1" type="ORF">C3E78_09805</name>
</gene>
<keyword evidence="2" id="KW-1185">Reference proteome</keyword>
<dbReference type="KEGG" id="aez:C3E78_09805"/>